<proteinExistence type="predicted"/>
<keyword evidence="1" id="KW-0472">Membrane</keyword>
<gene>
    <name evidence="2" type="ORF">GLOIN_2v1499426</name>
</gene>
<dbReference type="Proteomes" id="UP000018888">
    <property type="component" value="Unassembled WGS sequence"/>
</dbReference>
<sequence>MNYTIFIYIYCFILISNIPNFQSSKITKHEKLRFFFQKIHKREIKRMNFIFKVFGLVGFDWRRMIRMIQRIYVYYLFILYFIGYLNSDYDPNSF</sequence>
<keyword evidence="1" id="KW-0812">Transmembrane</keyword>
<organism evidence="2 3">
    <name type="scientific">Rhizophagus irregularis (strain DAOM 181602 / DAOM 197198 / MUCL 43194)</name>
    <name type="common">Arbuscular mycorrhizal fungus</name>
    <name type="synonym">Glomus intraradices</name>
    <dbReference type="NCBI Taxonomy" id="747089"/>
    <lineage>
        <taxon>Eukaryota</taxon>
        <taxon>Fungi</taxon>
        <taxon>Fungi incertae sedis</taxon>
        <taxon>Mucoromycota</taxon>
        <taxon>Glomeromycotina</taxon>
        <taxon>Glomeromycetes</taxon>
        <taxon>Glomerales</taxon>
        <taxon>Glomeraceae</taxon>
        <taxon>Rhizophagus</taxon>
    </lineage>
</organism>
<reference evidence="2 3" key="1">
    <citation type="journal article" date="2013" name="Proc. Natl. Acad. Sci. U.S.A.">
        <title>Genome of an arbuscular mycorrhizal fungus provides insight into the oldest plant symbiosis.</title>
        <authorList>
            <person name="Tisserant E."/>
            <person name="Malbreil M."/>
            <person name="Kuo A."/>
            <person name="Kohler A."/>
            <person name="Symeonidi A."/>
            <person name="Balestrini R."/>
            <person name="Charron P."/>
            <person name="Duensing N."/>
            <person name="Frei Dit Frey N."/>
            <person name="Gianinazzi-Pearson V."/>
            <person name="Gilbert L.B."/>
            <person name="Handa Y."/>
            <person name="Herr J.R."/>
            <person name="Hijri M."/>
            <person name="Koul R."/>
            <person name="Kawaguchi M."/>
            <person name="Krajinski F."/>
            <person name="Lammers P.J."/>
            <person name="Masclaux F.G."/>
            <person name="Murat C."/>
            <person name="Morin E."/>
            <person name="Ndikumana S."/>
            <person name="Pagni M."/>
            <person name="Petitpierre D."/>
            <person name="Requena N."/>
            <person name="Rosikiewicz P."/>
            <person name="Riley R."/>
            <person name="Saito K."/>
            <person name="San Clemente H."/>
            <person name="Shapiro H."/>
            <person name="van Tuinen D."/>
            <person name="Becard G."/>
            <person name="Bonfante P."/>
            <person name="Paszkowski U."/>
            <person name="Shachar-Hill Y.Y."/>
            <person name="Tuskan G.A."/>
            <person name="Young P.W."/>
            <person name="Sanders I.R."/>
            <person name="Henrissat B."/>
            <person name="Rensing S.A."/>
            <person name="Grigoriev I.V."/>
            <person name="Corradi N."/>
            <person name="Roux C."/>
            <person name="Martin F."/>
        </authorList>
    </citation>
    <scope>NUCLEOTIDE SEQUENCE [LARGE SCALE GENOMIC DNA]</scope>
    <source>
        <strain evidence="2 3">DAOM 197198</strain>
    </source>
</reference>
<feature type="transmembrane region" description="Helical" evidence="1">
    <location>
        <begin position="6"/>
        <end position="23"/>
    </location>
</feature>
<comment type="caution">
    <text evidence="2">The sequence shown here is derived from an EMBL/GenBank/DDBJ whole genome shotgun (WGS) entry which is preliminary data.</text>
</comment>
<dbReference type="AlphaFoldDB" id="A0A2P4QX71"/>
<name>A0A2P4QX71_RHIID</name>
<protein>
    <submittedName>
        <fullName evidence="2">Uncharacterized protein</fullName>
    </submittedName>
</protein>
<dbReference type="EMBL" id="AUPC02000006">
    <property type="protein sequence ID" value="POG82168.1"/>
    <property type="molecule type" value="Genomic_DNA"/>
</dbReference>
<accession>A0A2P4QX71</accession>
<feature type="transmembrane region" description="Helical" evidence="1">
    <location>
        <begin position="71"/>
        <end position="87"/>
    </location>
</feature>
<keyword evidence="1" id="KW-1133">Transmembrane helix</keyword>
<keyword evidence="3" id="KW-1185">Reference proteome</keyword>
<evidence type="ECO:0000256" key="1">
    <source>
        <dbReference type="SAM" id="Phobius"/>
    </source>
</evidence>
<reference evidence="2 3" key="2">
    <citation type="journal article" date="2018" name="New Phytol.">
        <title>High intraspecific genome diversity in the model arbuscular mycorrhizal symbiont Rhizophagus irregularis.</title>
        <authorList>
            <person name="Chen E.C.H."/>
            <person name="Morin E."/>
            <person name="Beaudet D."/>
            <person name="Noel J."/>
            <person name="Yildirir G."/>
            <person name="Ndikumana S."/>
            <person name="Charron P."/>
            <person name="St-Onge C."/>
            <person name="Giorgi J."/>
            <person name="Kruger M."/>
            <person name="Marton T."/>
            <person name="Ropars J."/>
            <person name="Grigoriev I.V."/>
            <person name="Hainaut M."/>
            <person name="Henrissat B."/>
            <person name="Roux C."/>
            <person name="Martin F."/>
            <person name="Corradi N."/>
        </authorList>
    </citation>
    <scope>NUCLEOTIDE SEQUENCE [LARGE SCALE GENOMIC DNA]</scope>
    <source>
        <strain evidence="2 3">DAOM 197198</strain>
    </source>
</reference>
<evidence type="ECO:0000313" key="3">
    <source>
        <dbReference type="Proteomes" id="UP000018888"/>
    </source>
</evidence>
<evidence type="ECO:0000313" key="2">
    <source>
        <dbReference type="EMBL" id="POG82168.1"/>
    </source>
</evidence>